<dbReference type="PANTHER" id="PTHR43300">
    <property type="entry name" value="ACETYLTRANSFERASE"/>
    <property type="match status" value="1"/>
</dbReference>
<gene>
    <name evidence="4" type="ORF">SGN30_29920</name>
</gene>
<keyword evidence="3" id="KW-0677">Repeat</keyword>
<accession>A0AAJ2R8C2</accession>
<evidence type="ECO:0000256" key="3">
    <source>
        <dbReference type="ARBA" id="ARBA00022737"/>
    </source>
</evidence>
<reference evidence="4" key="1">
    <citation type="submission" date="2023-11" db="EMBL/GenBank/DDBJ databases">
        <title>Identification and selenium tolerance of Delftia acidovorans R3-25.</title>
        <authorList>
            <person name="Zhang S."/>
            <person name="Liu Y."/>
            <person name="Guo Y."/>
        </authorList>
    </citation>
    <scope>NUCLEOTIDE SEQUENCE</scope>
    <source>
        <strain evidence="4">R3-25</strain>
    </source>
</reference>
<name>A0AAJ2R8C2_DELAC</name>
<dbReference type="InterPro" id="IPR018357">
    <property type="entry name" value="Hexapep_transf_CS"/>
</dbReference>
<dbReference type="AlphaFoldDB" id="A0AAJ2R8C2"/>
<organism evidence="4 5">
    <name type="scientific">Delftia acidovorans</name>
    <name type="common">Pseudomonas acidovorans</name>
    <name type="synonym">Comamonas acidovorans</name>
    <dbReference type="NCBI Taxonomy" id="80866"/>
    <lineage>
        <taxon>Bacteria</taxon>
        <taxon>Pseudomonadati</taxon>
        <taxon>Pseudomonadota</taxon>
        <taxon>Betaproteobacteria</taxon>
        <taxon>Burkholderiales</taxon>
        <taxon>Comamonadaceae</taxon>
        <taxon>Delftia</taxon>
    </lineage>
</organism>
<dbReference type="Proteomes" id="UP001287445">
    <property type="component" value="Unassembled WGS sequence"/>
</dbReference>
<evidence type="ECO:0000256" key="1">
    <source>
        <dbReference type="ARBA" id="ARBA00007274"/>
    </source>
</evidence>
<evidence type="ECO:0000256" key="2">
    <source>
        <dbReference type="ARBA" id="ARBA00022679"/>
    </source>
</evidence>
<proteinExistence type="inferred from homology"/>
<comment type="caution">
    <text evidence="4">The sequence shown here is derived from an EMBL/GenBank/DDBJ whole genome shotgun (WGS) entry which is preliminary data.</text>
</comment>
<dbReference type="RefSeq" id="WP_063327640.1">
    <property type="nucleotide sequence ID" value="NZ_JAWWMZ010000019.1"/>
</dbReference>
<sequence length="208" mass="23071">MKYRWIVGCGDFLDTAFHAWKQFRPDELIKRVEVRQNADYAFDCSVLDTLDPAKGSAFIAFNERFGNFKRLELMQAAIDHGLNLEPFISPMANVATDVAIGPNSFIGHHACIGHGSRIGFNTVIHNSVQIGIHSTINASCWIESGVQVGDNVEIGAHGILRMGAMIKKGTTVGDGCELGWPRLYHEDIPSKTVFDLRYDEPIYVYPGT</sequence>
<dbReference type="GO" id="GO:0016740">
    <property type="term" value="F:transferase activity"/>
    <property type="evidence" value="ECO:0007669"/>
    <property type="project" value="UniProtKB-KW"/>
</dbReference>
<comment type="similarity">
    <text evidence="1">Belongs to the transferase hexapeptide repeat family.</text>
</comment>
<dbReference type="PROSITE" id="PS00101">
    <property type="entry name" value="HEXAPEP_TRANSFERASES"/>
    <property type="match status" value="1"/>
</dbReference>
<dbReference type="SUPFAM" id="SSF51161">
    <property type="entry name" value="Trimeric LpxA-like enzymes"/>
    <property type="match status" value="1"/>
</dbReference>
<evidence type="ECO:0000313" key="5">
    <source>
        <dbReference type="Proteomes" id="UP001287445"/>
    </source>
</evidence>
<keyword evidence="2" id="KW-0808">Transferase</keyword>
<evidence type="ECO:0000313" key="4">
    <source>
        <dbReference type="EMBL" id="MDX4957656.1"/>
    </source>
</evidence>
<dbReference type="Gene3D" id="2.160.10.10">
    <property type="entry name" value="Hexapeptide repeat proteins"/>
    <property type="match status" value="1"/>
</dbReference>
<protein>
    <submittedName>
        <fullName evidence="4">UDP-3-O-(3-hydroxymyristoyl)glucosamine N-acyltransferase</fullName>
    </submittedName>
</protein>
<dbReference type="InterPro" id="IPR011004">
    <property type="entry name" value="Trimer_LpxA-like_sf"/>
</dbReference>
<dbReference type="InterPro" id="IPR050179">
    <property type="entry name" value="Trans_hexapeptide_repeat"/>
</dbReference>
<dbReference type="EMBL" id="JAWWMZ010000019">
    <property type="protein sequence ID" value="MDX4957656.1"/>
    <property type="molecule type" value="Genomic_DNA"/>
</dbReference>